<proteinExistence type="predicted"/>
<keyword evidence="2" id="KW-1185">Reference proteome</keyword>
<reference evidence="1" key="1">
    <citation type="submission" date="2022-08" db="EMBL/GenBank/DDBJ databases">
        <title>A Global Phylogenomic Analysis of the Shiitake Genus Lentinula.</title>
        <authorList>
            <consortium name="DOE Joint Genome Institute"/>
            <person name="Sierra-Patev S."/>
            <person name="Min B."/>
            <person name="Naranjo-Ortiz M."/>
            <person name="Looney B."/>
            <person name="Konkel Z."/>
            <person name="Slot J.C."/>
            <person name="Sakamoto Y."/>
            <person name="Steenwyk J.L."/>
            <person name="Rokas A."/>
            <person name="Carro J."/>
            <person name="Camarero S."/>
            <person name="Ferreira P."/>
            <person name="Molpeceres G."/>
            <person name="Ruiz-Duenas F.J."/>
            <person name="Serrano A."/>
            <person name="Henrissat B."/>
            <person name="Drula E."/>
            <person name="Hughes K.W."/>
            <person name="Mata J.L."/>
            <person name="Ishikawa N.K."/>
            <person name="Vargas-Isla R."/>
            <person name="Ushijima S."/>
            <person name="Smith C.A."/>
            <person name="Ahrendt S."/>
            <person name="Andreopoulos W."/>
            <person name="He G."/>
            <person name="Labutti K."/>
            <person name="Lipzen A."/>
            <person name="Ng V."/>
            <person name="Riley R."/>
            <person name="Sandor L."/>
            <person name="Barry K."/>
            <person name="Martinez A.T."/>
            <person name="Xiao Y."/>
            <person name="Gibbons J.G."/>
            <person name="Terashima K."/>
            <person name="Grigoriev I.V."/>
            <person name="Hibbett D.S."/>
        </authorList>
    </citation>
    <scope>NUCLEOTIDE SEQUENCE</scope>
    <source>
        <strain evidence="1">JLM2183</strain>
    </source>
</reference>
<comment type="caution">
    <text evidence="1">The sequence shown here is derived from an EMBL/GenBank/DDBJ whole genome shotgun (WGS) entry which is preliminary data.</text>
</comment>
<dbReference type="Proteomes" id="UP001150266">
    <property type="component" value="Unassembled WGS sequence"/>
</dbReference>
<dbReference type="AlphaFoldDB" id="A0A9W9DSZ4"/>
<evidence type="ECO:0000313" key="2">
    <source>
        <dbReference type="Proteomes" id="UP001150266"/>
    </source>
</evidence>
<sequence length="247" mass="27136">MAHLTTPLFKLIALQGNASSASTNSDVAIEPYGFKHYWDLCYKNHAIHVSFSAAPGGLARSMSNAECANVAGVVQLSGIDAIPPLQSPRSVLVSAFAVSTPQLYLYLYHHLRMLPQSPSLLPPPRYPFVLVLPLLLALHRHLPFLLLTTTTSQRWCVLARRFLNHTYKINTGSFKAIIKAGLNPTSTPNNPCGRSILFPFSPNLPAEPGDPGIILTKRTGHTGYSTCVNLYKLRRAWQTSSCLALCW</sequence>
<dbReference type="EMBL" id="JAOTPV010000004">
    <property type="protein sequence ID" value="KAJ4483891.1"/>
    <property type="molecule type" value="Genomic_DNA"/>
</dbReference>
<name>A0A9W9DSZ4_9AGAR</name>
<evidence type="ECO:0000313" key="1">
    <source>
        <dbReference type="EMBL" id="KAJ4483891.1"/>
    </source>
</evidence>
<accession>A0A9W9DSZ4</accession>
<protein>
    <submittedName>
        <fullName evidence="1">Uncharacterized protein</fullName>
    </submittedName>
</protein>
<dbReference type="OrthoDB" id="3265858at2759"/>
<gene>
    <name evidence="1" type="ORF">J3R30DRAFT_1845667</name>
</gene>
<organism evidence="1 2">
    <name type="scientific">Lentinula aciculospora</name>
    <dbReference type="NCBI Taxonomy" id="153920"/>
    <lineage>
        <taxon>Eukaryota</taxon>
        <taxon>Fungi</taxon>
        <taxon>Dikarya</taxon>
        <taxon>Basidiomycota</taxon>
        <taxon>Agaricomycotina</taxon>
        <taxon>Agaricomycetes</taxon>
        <taxon>Agaricomycetidae</taxon>
        <taxon>Agaricales</taxon>
        <taxon>Marasmiineae</taxon>
        <taxon>Omphalotaceae</taxon>
        <taxon>Lentinula</taxon>
    </lineage>
</organism>